<feature type="domain" description="HTH marR-type" evidence="4">
    <location>
        <begin position="16"/>
        <end position="150"/>
    </location>
</feature>
<dbReference type="GO" id="GO:0006355">
    <property type="term" value="P:regulation of DNA-templated transcription"/>
    <property type="evidence" value="ECO:0007669"/>
    <property type="project" value="UniProtKB-ARBA"/>
</dbReference>
<dbReference type="InterPro" id="IPR036388">
    <property type="entry name" value="WH-like_DNA-bd_sf"/>
</dbReference>
<dbReference type="InterPro" id="IPR000835">
    <property type="entry name" value="HTH_MarR-typ"/>
</dbReference>
<evidence type="ECO:0000259" key="4">
    <source>
        <dbReference type="PROSITE" id="PS50995"/>
    </source>
</evidence>
<keyword evidence="3" id="KW-0804">Transcription</keyword>
<keyword evidence="1" id="KW-0805">Transcription regulation</keyword>
<dbReference type="GO" id="GO:0003677">
    <property type="term" value="F:DNA binding"/>
    <property type="evidence" value="ECO:0007669"/>
    <property type="project" value="UniProtKB-KW"/>
</dbReference>
<name>A0ABC9Z5X8_9NOCA</name>
<dbReference type="InterPro" id="IPR023187">
    <property type="entry name" value="Tscrpt_reg_MarR-type_CS"/>
</dbReference>
<evidence type="ECO:0000313" key="6">
    <source>
        <dbReference type="EMBL" id="GAP32990.1"/>
    </source>
</evidence>
<reference evidence="7" key="1">
    <citation type="submission" date="2015-07" db="EMBL/GenBank/DDBJ databases">
        <title>Nocardia seriolae U-1 whole genome shotgun sequence.</title>
        <authorList>
            <person name="Imajoh M."/>
            <person name="Fukumoto Y."/>
            <person name="Sukeda M."/>
            <person name="Yamane J."/>
            <person name="Yamasaki K."/>
            <person name="Shimizu M."/>
            <person name="Ohnishi K."/>
            <person name="Oshima S."/>
        </authorList>
    </citation>
    <scope>NUCLEOTIDE SEQUENCE [LARGE SCALE GENOMIC DNA]</scope>
    <source>
        <strain evidence="7">U-1</strain>
    </source>
</reference>
<dbReference type="AlphaFoldDB" id="A0ABC9Z5X8"/>
<sequence>MDFATMSTDQIRTRRENVLLRLLLRVTQIETDDLAERLRRLGHPAVAPSHIRLLGNVDTEGTRLIVLAGRIGTTRQAVSQLAAELERRGYLERIPDQGDRRATLVRHTAQGRGLLNTALTEMSDIEAGYEHIIGPDAMRSLKESLQAIAAAADPASRLGR</sequence>
<gene>
    <name evidence="5" type="ORF">NS506_07579</name>
    <name evidence="6" type="ORF">NSK11_contig00198-0007</name>
</gene>
<dbReference type="Proteomes" id="UP000037179">
    <property type="component" value="Unassembled WGS sequence"/>
</dbReference>
<reference evidence="6 7" key="2">
    <citation type="journal article" date="2016" name="Genome Announc.">
        <title>Draft Genome Sequence of Erythromycin- and Oxytetracycline-Sensitive Nocardia seriolae Strain U-1 (NBRC 110359).</title>
        <authorList>
            <person name="Imajoh M."/>
            <person name="Sukeda M."/>
            <person name="Shimizu M."/>
            <person name="Yamane J."/>
            <person name="Ohnishi K."/>
            <person name="Oshima S."/>
        </authorList>
    </citation>
    <scope>NUCLEOTIDE SEQUENCE [LARGE SCALE GENOMIC DNA]</scope>
    <source>
        <strain evidence="6 7">U-1</strain>
    </source>
</reference>
<dbReference type="RefSeq" id="WP_052086942.1">
    <property type="nucleotide sequence ID" value="NZ_AP028458.1"/>
</dbReference>
<evidence type="ECO:0000313" key="5">
    <source>
        <dbReference type="EMBL" id="APB01599.1"/>
    </source>
</evidence>
<evidence type="ECO:0000256" key="2">
    <source>
        <dbReference type="ARBA" id="ARBA00023125"/>
    </source>
</evidence>
<dbReference type="Pfam" id="PF12802">
    <property type="entry name" value="MarR_2"/>
    <property type="match status" value="1"/>
</dbReference>
<dbReference type="PANTHER" id="PTHR33164">
    <property type="entry name" value="TRANSCRIPTIONAL REGULATOR, MARR FAMILY"/>
    <property type="match status" value="1"/>
</dbReference>
<dbReference type="PROSITE" id="PS50995">
    <property type="entry name" value="HTH_MARR_2"/>
    <property type="match status" value="1"/>
</dbReference>
<evidence type="ECO:0000313" key="8">
    <source>
        <dbReference type="Proteomes" id="UP000180166"/>
    </source>
</evidence>
<dbReference type="InterPro" id="IPR039422">
    <property type="entry name" value="MarR/SlyA-like"/>
</dbReference>
<dbReference type="PANTHER" id="PTHR33164:SF99">
    <property type="entry name" value="MARR FAMILY REGULATORY PROTEIN"/>
    <property type="match status" value="1"/>
</dbReference>
<keyword evidence="2" id="KW-0238">DNA-binding</keyword>
<protein>
    <submittedName>
        <fullName evidence="6">MarR family transcriptional regulator</fullName>
    </submittedName>
</protein>
<dbReference type="Proteomes" id="UP000180166">
    <property type="component" value="Chromosome"/>
</dbReference>
<evidence type="ECO:0000313" key="7">
    <source>
        <dbReference type="Proteomes" id="UP000037179"/>
    </source>
</evidence>
<dbReference type="KEGG" id="nsr:NS506_07579"/>
<dbReference type="PROSITE" id="PS01117">
    <property type="entry name" value="HTH_MARR_1"/>
    <property type="match status" value="1"/>
</dbReference>
<keyword evidence="7" id="KW-1185">Reference proteome</keyword>
<evidence type="ECO:0000256" key="3">
    <source>
        <dbReference type="ARBA" id="ARBA00023163"/>
    </source>
</evidence>
<dbReference type="Gene3D" id="1.10.10.10">
    <property type="entry name" value="Winged helix-like DNA-binding domain superfamily/Winged helix DNA-binding domain"/>
    <property type="match status" value="1"/>
</dbReference>
<accession>A0ABC9Z5X8</accession>
<dbReference type="EMBL" id="BBYQ01000198">
    <property type="protein sequence ID" value="GAP32990.1"/>
    <property type="molecule type" value="Genomic_DNA"/>
</dbReference>
<dbReference type="SMART" id="SM00347">
    <property type="entry name" value="HTH_MARR"/>
    <property type="match status" value="1"/>
</dbReference>
<dbReference type="EMBL" id="CP017839">
    <property type="protein sequence ID" value="APB01599.1"/>
    <property type="molecule type" value="Genomic_DNA"/>
</dbReference>
<evidence type="ECO:0000256" key="1">
    <source>
        <dbReference type="ARBA" id="ARBA00023015"/>
    </source>
</evidence>
<dbReference type="InterPro" id="IPR036390">
    <property type="entry name" value="WH_DNA-bd_sf"/>
</dbReference>
<reference evidence="5 8" key="3">
    <citation type="submission" date="2016-10" db="EMBL/GenBank/DDBJ databases">
        <title>Genome sequence of Nocardia seriolae strain EM150506, isolated from Anguila japonica.</title>
        <authorList>
            <person name="Han H.-J."/>
        </authorList>
    </citation>
    <scope>NUCLEOTIDE SEQUENCE [LARGE SCALE GENOMIC DNA]</scope>
    <source>
        <strain evidence="5 8">EM150506</strain>
    </source>
</reference>
<organism evidence="6 7">
    <name type="scientific">Nocardia seriolae</name>
    <dbReference type="NCBI Taxonomy" id="37332"/>
    <lineage>
        <taxon>Bacteria</taxon>
        <taxon>Bacillati</taxon>
        <taxon>Actinomycetota</taxon>
        <taxon>Actinomycetes</taxon>
        <taxon>Mycobacteriales</taxon>
        <taxon>Nocardiaceae</taxon>
        <taxon>Nocardia</taxon>
    </lineage>
</organism>
<proteinExistence type="predicted"/>
<dbReference type="SUPFAM" id="SSF46785">
    <property type="entry name" value="Winged helix' DNA-binding domain"/>
    <property type="match status" value="1"/>
</dbReference>